<feature type="compositionally biased region" description="Basic and acidic residues" evidence="9">
    <location>
        <begin position="459"/>
        <end position="472"/>
    </location>
</feature>
<dbReference type="GO" id="GO:0005634">
    <property type="term" value="C:nucleus"/>
    <property type="evidence" value="ECO:0007669"/>
    <property type="project" value="TreeGrafter"/>
</dbReference>
<dbReference type="AlphaFoldDB" id="A0A9P6FXP2"/>
<evidence type="ECO:0000256" key="4">
    <source>
        <dbReference type="ARBA" id="ARBA00022679"/>
    </source>
</evidence>
<evidence type="ECO:0000256" key="3">
    <source>
        <dbReference type="ARBA" id="ARBA00022603"/>
    </source>
</evidence>
<dbReference type="OrthoDB" id="278300at2759"/>
<feature type="compositionally biased region" description="Low complexity" evidence="9">
    <location>
        <begin position="495"/>
        <end position="505"/>
    </location>
</feature>
<feature type="region of interest" description="Disordered" evidence="9">
    <location>
        <begin position="1"/>
        <end position="98"/>
    </location>
</feature>
<organism evidence="11 12">
    <name type="scientific">Lunasporangiospora selenospora</name>
    <dbReference type="NCBI Taxonomy" id="979761"/>
    <lineage>
        <taxon>Eukaryota</taxon>
        <taxon>Fungi</taxon>
        <taxon>Fungi incertae sedis</taxon>
        <taxon>Mucoromycota</taxon>
        <taxon>Mortierellomycotina</taxon>
        <taxon>Mortierellomycetes</taxon>
        <taxon>Mortierellales</taxon>
        <taxon>Mortierellaceae</taxon>
        <taxon>Lunasporangiospora</taxon>
    </lineage>
</organism>
<dbReference type="GO" id="GO:0052905">
    <property type="term" value="F:tRNA (guanosine(9)-N1)-methyltransferase activity"/>
    <property type="evidence" value="ECO:0007669"/>
    <property type="project" value="UniProtKB-EC"/>
</dbReference>
<keyword evidence="12" id="KW-1185">Reference proteome</keyword>
<evidence type="ECO:0000256" key="6">
    <source>
        <dbReference type="ARBA" id="ARBA00031792"/>
    </source>
</evidence>
<evidence type="ECO:0000256" key="2">
    <source>
        <dbReference type="ARBA" id="ARBA00020451"/>
    </source>
</evidence>
<dbReference type="Gene3D" id="3.40.1280.30">
    <property type="match status" value="2"/>
</dbReference>
<dbReference type="PANTHER" id="PTHR13563:SF13">
    <property type="entry name" value="TRNA METHYLTRANSFERASE 10 HOMOLOG A"/>
    <property type="match status" value="1"/>
</dbReference>
<evidence type="ECO:0000256" key="9">
    <source>
        <dbReference type="SAM" id="MobiDB-lite"/>
    </source>
</evidence>
<dbReference type="PANTHER" id="PTHR13563">
    <property type="entry name" value="TRNA (GUANINE-9-) METHYLTRANSFERASE"/>
    <property type="match status" value="1"/>
</dbReference>
<dbReference type="InterPro" id="IPR007356">
    <property type="entry name" value="tRNA_m1G_MeTrfase_euk"/>
</dbReference>
<dbReference type="PROSITE" id="PS51675">
    <property type="entry name" value="SAM_MT_TRM10"/>
    <property type="match status" value="1"/>
</dbReference>
<dbReference type="CDD" id="cd18089">
    <property type="entry name" value="SPOUT_Trm10-like"/>
    <property type="match status" value="1"/>
</dbReference>
<feature type="compositionally biased region" description="Acidic residues" evidence="9">
    <location>
        <begin position="510"/>
        <end position="531"/>
    </location>
</feature>
<reference evidence="11" key="1">
    <citation type="journal article" date="2020" name="Fungal Divers.">
        <title>Resolving the Mortierellaceae phylogeny through synthesis of multi-gene phylogenetics and phylogenomics.</title>
        <authorList>
            <person name="Vandepol N."/>
            <person name="Liber J."/>
            <person name="Desiro A."/>
            <person name="Na H."/>
            <person name="Kennedy M."/>
            <person name="Barry K."/>
            <person name="Grigoriev I.V."/>
            <person name="Miller A.N."/>
            <person name="O'Donnell K."/>
            <person name="Stajich J.E."/>
            <person name="Bonito G."/>
        </authorList>
    </citation>
    <scope>NUCLEOTIDE SEQUENCE</scope>
    <source>
        <strain evidence="11">KOD1015</strain>
    </source>
</reference>
<gene>
    <name evidence="11" type="primary">TRM10</name>
    <name evidence="11" type="ORF">BGW38_009611</name>
</gene>
<dbReference type="InterPro" id="IPR038459">
    <property type="entry name" value="MT_TRM10-typ_sf"/>
</dbReference>
<proteinExistence type="predicted"/>
<evidence type="ECO:0000256" key="7">
    <source>
        <dbReference type="ARBA" id="ARBA00032166"/>
    </source>
</evidence>
<evidence type="ECO:0000256" key="8">
    <source>
        <dbReference type="ARBA" id="ARBA00048434"/>
    </source>
</evidence>
<sequence length="531" mass="58858">MQENNHSSVEANDGASVSPPTTSLSIESKKTIESVTPLASSLSDNSSPTSALSSATTTEAFIKNMNPSETTRQLRASSELEGDPEGKSPFWKPRPAPIMGPDGKPLSKNAAKKLLRHQQYLERKPMMKAQEKLKRKIKDQKRREAIEAGTIVPQPKRQRFEQIHSGITVGIDMSFDDRMLEKEIKSMVDQIKRCYSNNRSCHKIVHLALTSFTGTSRTEFQKRANGYELWRNFTIHDKSLEEVWPSEEIPGKIQMDELKKQQIVATQKSEAAKAKAMAAKGSVVTAAEPCAQGSAPSSRAIDPLVMEGSEAPKGDKDNSTGATTEPDRVMSSIPTPTPEEMRALEQMRAAKEEELVTIPAVQKIVYLSADSPNVISTLDPGTCYILGGIVDKNRFPGLCQEKAEKLGLETAQLPISEYIQMSSRRVLTVNQVFEILIQFIDCGDWKEAFLKVIPQRKLEDKPRNRGGKESWRIKQQQQQQQMDGDAGEESHPDRASVASSVASSVTGEHDDGESEEEDEHEHDNADEDAEQ</sequence>
<keyword evidence="5" id="KW-0949">S-adenosyl-L-methionine</keyword>
<dbReference type="GO" id="GO:0002939">
    <property type="term" value="P:tRNA N1-guanine methylation"/>
    <property type="evidence" value="ECO:0007669"/>
    <property type="project" value="TreeGrafter"/>
</dbReference>
<evidence type="ECO:0000256" key="5">
    <source>
        <dbReference type="ARBA" id="ARBA00022691"/>
    </source>
</evidence>
<comment type="caution">
    <text evidence="11">The sequence shown here is derived from an EMBL/GenBank/DDBJ whole genome shotgun (WGS) entry which is preliminary data.</text>
</comment>
<accession>A0A9P6FXP2</accession>
<dbReference type="Proteomes" id="UP000780801">
    <property type="component" value="Unassembled WGS sequence"/>
</dbReference>
<keyword evidence="4" id="KW-0808">Transferase</keyword>
<comment type="catalytic activity">
    <reaction evidence="8">
        <text>guanosine(9) in tRNA + S-adenosyl-L-methionine = N(1)-methylguanosine(9) in tRNA + S-adenosyl-L-homocysteine + H(+)</text>
        <dbReference type="Rhea" id="RHEA:43156"/>
        <dbReference type="Rhea" id="RHEA-COMP:10367"/>
        <dbReference type="Rhea" id="RHEA-COMP:10368"/>
        <dbReference type="ChEBI" id="CHEBI:15378"/>
        <dbReference type="ChEBI" id="CHEBI:57856"/>
        <dbReference type="ChEBI" id="CHEBI:59789"/>
        <dbReference type="ChEBI" id="CHEBI:73542"/>
        <dbReference type="ChEBI" id="CHEBI:74269"/>
        <dbReference type="EC" id="2.1.1.221"/>
    </reaction>
</comment>
<evidence type="ECO:0000313" key="12">
    <source>
        <dbReference type="Proteomes" id="UP000780801"/>
    </source>
</evidence>
<name>A0A9P6FXP2_9FUNG</name>
<feature type="compositionally biased region" description="Polar residues" evidence="9">
    <location>
        <begin position="65"/>
        <end position="76"/>
    </location>
</feature>
<protein>
    <recommendedName>
        <fullName evidence="2">tRNA (guanine(9)-N1)-methyltransferase</fullName>
        <ecNumber evidence="1">2.1.1.221</ecNumber>
    </recommendedName>
    <alternativeName>
        <fullName evidence="7">tRNA methyltransferase 10</fullName>
    </alternativeName>
    <alternativeName>
        <fullName evidence="6">tRNA(m1G9)-methyltransferase</fullName>
    </alternativeName>
</protein>
<keyword evidence="3" id="KW-0489">Methyltransferase</keyword>
<feature type="domain" description="SAM-dependent MTase TRM10-type" evidence="10">
    <location>
        <begin position="155"/>
        <end position="460"/>
    </location>
</feature>
<dbReference type="InterPro" id="IPR028564">
    <property type="entry name" value="MT_TRM10-typ"/>
</dbReference>
<feature type="compositionally biased region" description="Low complexity" evidence="9">
    <location>
        <begin position="36"/>
        <end position="58"/>
    </location>
</feature>
<evidence type="ECO:0000259" key="10">
    <source>
        <dbReference type="PROSITE" id="PS51675"/>
    </source>
</evidence>
<feature type="region of interest" description="Disordered" evidence="9">
    <location>
        <begin position="307"/>
        <end position="336"/>
    </location>
</feature>
<feature type="compositionally biased region" description="Polar residues" evidence="9">
    <location>
        <begin position="1"/>
        <end position="10"/>
    </location>
</feature>
<feature type="region of interest" description="Disordered" evidence="9">
    <location>
        <begin position="459"/>
        <end position="531"/>
    </location>
</feature>
<evidence type="ECO:0000313" key="11">
    <source>
        <dbReference type="EMBL" id="KAF9583382.1"/>
    </source>
</evidence>
<dbReference type="EC" id="2.1.1.221" evidence="1"/>
<dbReference type="GO" id="GO:0000049">
    <property type="term" value="F:tRNA binding"/>
    <property type="evidence" value="ECO:0007669"/>
    <property type="project" value="TreeGrafter"/>
</dbReference>
<dbReference type="EMBL" id="JAABOA010000716">
    <property type="protein sequence ID" value="KAF9583382.1"/>
    <property type="molecule type" value="Genomic_DNA"/>
</dbReference>
<evidence type="ECO:0000256" key="1">
    <source>
        <dbReference type="ARBA" id="ARBA00012797"/>
    </source>
</evidence>